<accession>A0ABP8S215</accession>
<dbReference type="InterPro" id="IPR013216">
    <property type="entry name" value="Methyltransf_11"/>
</dbReference>
<dbReference type="EMBL" id="BAABGT010000094">
    <property type="protein sequence ID" value="GAA4555921.1"/>
    <property type="molecule type" value="Genomic_DNA"/>
</dbReference>
<dbReference type="Pfam" id="PF08241">
    <property type="entry name" value="Methyltransf_11"/>
    <property type="match status" value="1"/>
</dbReference>
<evidence type="ECO:0000256" key="2">
    <source>
        <dbReference type="ARBA" id="ARBA00022679"/>
    </source>
</evidence>
<gene>
    <name evidence="6" type="ORF">GCM10023175_57060</name>
</gene>
<reference evidence="7" key="1">
    <citation type="journal article" date="2019" name="Int. J. Syst. Evol. Microbiol.">
        <title>The Global Catalogue of Microorganisms (GCM) 10K type strain sequencing project: providing services to taxonomists for standard genome sequencing and annotation.</title>
        <authorList>
            <consortium name="The Broad Institute Genomics Platform"/>
            <consortium name="The Broad Institute Genome Sequencing Center for Infectious Disease"/>
            <person name="Wu L."/>
            <person name="Ma J."/>
        </authorList>
    </citation>
    <scope>NUCLEOTIDE SEQUENCE [LARGE SCALE GENOMIC DNA]</scope>
    <source>
        <strain evidence="7">JCM 17906</strain>
    </source>
</reference>
<evidence type="ECO:0000259" key="5">
    <source>
        <dbReference type="Pfam" id="PF08241"/>
    </source>
</evidence>
<dbReference type="Proteomes" id="UP001501598">
    <property type="component" value="Unassembled WGS sequence"/>
</dbReference>
<keyword evidence="7" id="KW-1185">Reference proteome</keyword>
<evidence type="ECO:0000256" key="3">
    <source>
        <dbReference type="ARBA" id="ARBA00022691"/>
    </source>
</evidence>
<feature type="compositionally biased region" description="Low complexity" evidence="4">
    <location>
        <begin position="91"/>
        <end position="110"/>
    </location>
</feature>
<name>A0ABP8S215_9PSEU</name>
<evidence type="ECO:0000256" key="1">
    <source>
        <dbReference type="ARBA" id="ARBA00022603"/>
    </source>
</evidence>
<keyword evidence="3" id="KW-0949">S-adenosyl-L-methionine</keyword>
<dbReference type="PANTHER" id="PTHR43464:SF19">
    <property type="entry name" value="UBIQUINONE BIOSYNTHESIS O-METHYLTRANSFERASE, MITOCHONDRIAL"/>
    <property type="match status" value="1"/>
</dbReference>
<evidence type="ECO:0000313" key="7">
    <source>
        <dbReference type="Proteomes" id="UP001501598"/>
    </source>
</evidence>
<evidence type="ECO:0000256" key="4">
    <source>
        <dbReference type="SAM" id="MobiDB-lite"/>
    </source>
</evidence>
<proteinExistence type="predicted"/>
<comment type="caution">
    <text evidence="6">The sequence shown here is derived from an EMBL/GenBank/DDBJ whole genome shotgun (WGS) entry which is preliminary data.</text>
</comment>
<dbReference type="InterPro" id="IPR029063">
    <property type="entry name" value="SAM-dependent_MTases_sf"/>
</dbReference>
<dbReference type="SUPFAM" id="SSF53335">
    <property type="entry name" value="S-adenosyl-L-methionine-dependent methyltransferases"/>
    <property type="match status" value="1"/>
</dbReference>
<feature type="domain" description="Methyltransferase type 11" evidence="5">
    <location>
        <begin position="41"/>
        <end position="80"/>
    </location>
</feature>
<keyword evidence="1 6" id="KW-0489">Methyltransferase</keyword>
<feature type="region of interest" description="Disordered" evidence="4">
    <location>
        <begin position="77"/>
        <end position="119"/>
    </location>
</feature>
<keyword evidence="2" id="KW-0808">Transferase</keyword>
<sequence length="218" mass="22213">MSDADRLRWDARHAAVGPGTPLPPDGLRGRLDLLPAVGRALDLACGRGAVAVWLAQRGLVVDGVDVSGAALTSARTLARSASGTPPPASGTPPLASGTPSPASPTPGRGSETPGSEGERVGAGAVRWIQADLDAGMPVAGPYDLVVCQRFREPALYPALADVLAPGGLLVITVLSEVDDEPGPFRASPGELATAFPTLETLAHEERNGEATLIARAPR</sequence>
<dbReference type="RefSeq" id="WP_345425296.1">
    <property type="nucleotide sequence ID" value="NZ_BAABGT010000094.1"/>
</dbReference>
<dbReference type="GO" id="GO:0008168">
    <property type="term" value="F:methyltransferase activity"/>
    <property type="evidence" value="ECO:0007669"/>
    <property type="project" value="UniProtKB-KW"/>
</dbReference>
<dbReference type="Gene3D" id="3.40.50.150">
    <property type="entry name" value="Vaccinia Virus protein VP39"/>
    <property type="match status" value="1"/>
</dbReference>
<organism evidence="6 7">
    <name type="scientific">Pseudonocardia xishanensis</name>
    <dbReference type="NCBI Taxonomy" id="630995"/>
    <lineage>
        <taxon>Bacteria</taxon>
        <taxon>Bacillati</taxon>
        <taxon>Actinomycetota</taxon>
        <taxon>Actinomycetes</taxon>
        <taxon>Pseudonocardiales</taxon>
        <taxon>Pseudonocardiaceae</taxon>
        <taxon>Pseudonocardia</taxon>
    </lineage>
</organism>
<dbReference type="PANTHER" id="PTHR43464">
    <property type="entry name" value="METHYLTRANSFERASE"/>
    <property type="match status" value="1"/>
</dbReference>
<dbReference type="GO" id="GO:0032259">
    <property type="term" value="P:methylation"/>
    <property type="evidence" value="ECO:0007669"/>
    <property type="project" value="UniProtKB-KW"/>
</dbReference>
<evidence type="ECO:0000313" key="6">
    <source>
        <dbReference type="EMBL" id="GAA4555921.1"/>
    </source>
</evidence>
<protein>
    <submittedName>
        <fullName evidence="6">Class I SAM-dependent methyltransferase</fullName>
    </submittedName>
</protein>
<dbReference type="CDD" id="cd02440">
    <property type="entry name" value="AdoMet_MTases"/>
    <property type="match status" value="1"/>
</dbReference>